<feature type="region of interest" description="Disordered" evidence="1">
    <location>
        <begin position="1"/>
        <end position="26"/>
    </location>
</feature>
<sequence>MTSRGGANQPAREVSPIDPSLDSDPVPRVLDLATRSIGPGAVTDASSAFATAEELAQAHGLYPQKLLQLIKKVDELQAILCEPERPEDNDQTAEQEHALVEAIRDRTWGFYLFVTGYDAEDQSLLPDVLDKLVHCVHLSLQRAAVGLVNQAVVYEAWRRFRLDVVEDSSILSNASLDRLRAVFVALLRTKRPDFGEHGVTLPMGPRNSVFLVLHSEAIQTIANFEVMDAYTEDLEAAYAGMNLRILQAVSVEWERPERSHSSYRGWHAVSPMALPDRFVDLGDGDGGALEDIANVEQIAQRSGLPL</sequence>
<protein>
    <submittedName>
        <fullName evidence="2">Uncharacterized protein</fullName>
    </submittedName>
</protein>
<dbReference type="Proteomes" id="UP001305779">
    <property type="component" value="Unassembled WGS sequence"/>
</dbReference>
<comment type="caution">
    <text evidence="2">The sequence shown here is derived from an EMBL/GenBank/DDBJ whole genome shotgun (WGS) entry which is preliminary data.</text>
</comment>
<organism evidence="2 3">
    <name type="scientific">Zasmidium cellare</name>
    <name type="common">Wine cellar mold</name>
    <name type="synonym">Racodium cellare</name>
    <dbReference type="NCBI Taxonomy" id="395010"/>
    <lineage>
        <taxon>Eukaryota</taxon>
        <taxon>Fungi</taxon>
        <taxon>Dikarya</taxon>
        <taxon>Ascomycota</taxon>
        <taxon>Pezizomycotina</taxon>
        <taxon>Dothideomycetes</taxon>
        <taxon>Dothideomycetidae</taxon>
        <taxon>Mycosphaerellales</taxon>
        <taxon>Mycosphaerellaceae</taxon>
        <taxon>Zasmidium</taxon>
    </lineage>
</organism>
<gene>
    <name evidence="2" type="ORF">PRZ48_006901</name>
</gene>
<keyword evidence="3" id="KW-1185">Reference proteome</keyword>
<proteinExistence type="predicted"/>
<accession>A0ABR0EHW9</accession>
<name>A0ABR0EHW9_ZASCE</name>
<evidence type="ECO:0000313" key="3">
    <source>
        <dbReference type="Proteomes" id="UP001305779"/>
    </source>
</evidence>
<dbReference type="EMBL" id="JAXOVC010000005">
    <property type="protein sequence ID" value="KAK4501095.1"/>
    <property type="molecule type" value="Genomic_DNA"/>
</dbReference>
<evidence type="ECO:0000256" key="1">
    <source>
        <dbReference type="SAM" id="MobiDB-lite"/>
    </source>
</evidence>
<evidence type="ECO:0000313" key="2">
    <source>
        <dbReference type="EMBL" id="KAK4501095.1"/>
    </source>
</evidence>
<reference evidence="2 3" key="1">
    <citation type="journal article" date="2023" name="G3 (Bethesda)">
        <title>A chromosome-level genome assembly of Zasmidium syzygii isolated from banana leaves.</title>
        <authorList>
            <person name="van Westerhoven A.C."/>
            <person name="Mehrabi R."/>
            <person name="Talebi R."/>
            <person name="Steentjes M.B.F."/>
            <person name="Corcolon B."/>
            <person name="Chong P.A."/>
            <person name="Kema G.H.J."/>
            <person name="Seidl M.F."/>
        </authorList>
    </citation>
    <scope>NUCLEOTIDE SEQUENCE [LARGE SCALE GENOMIC DNA]</scope>
    <source>
        <strain evidence="2 3">P124</strain>
    </source>
</reference>